<evidence type="ECO:0000256" key="1">
    <source>
        <dbReference type="ARBA" id="ARBA00004127"/>
    </source>
</evidence>
<keyword evidence="8" id="KW-1185">Reference proteome</keyword>
<evidence type="ECO:0000256" key="7">
    <source>
        <dbReference type="SAM" id="Phobius"/>
    </source>
</evidence>
<keyword evidence="5 7" id="KW-0472">Membrane</keyword>
<evidence type="ECO:0000256" key="5">
    <source>
        <dbReference type="ARBA" id="ARBA00023136"/>
    </source>
</evidence>
<protein>
    <submittedName>
        <fullName evidence="9">Uncharacterized protein</fullName>
    </submittedName>
</protein>
<proteinExistence type="predicted"/>
<feature type="transmembrane region" description="Helical" evidence="7">
    <location>
        <begin position="244"/>
        <end position="266"/>
    </location>
</feature>
<dbReference type="PANTHER" id="PTHR23510:SF3">
    <property type="entry name" value="MAJOR FACILITATOR SUPERFAMILY DOMAIN-CONTAINING PROTEIN 8"/>
    <property type="match status" value="1"/>
</dbReference>
<evidence type="ECO:0000256" key="6">
    <source>
        <dbReference type="SAM" id="MobiDB-lite"/>
    </source>
</evidence>
<dbReference type="InterPro" id="IPR036259">
    <property type="entry name" value="MFS_trans_sf"/>
</dbReference>
<dbReference type="WBParaSite" id="PDA_v2.g12857.t1">
    <property type="protein sequence ID" value="PDA_v2.g12857.t1"/>
    <property type="gene ID" value="PDA_v2.g12857"/>
</dbReference>
<feature type="transmembrane region" description="Helical" evidence="7">
    <location>
        <begin position="116"/>
        <end position="138"/>
    </location>
</feature>
<feature type="compositionally biased region" description="Basic and acidic residues" evidence="6">
    <location>
        <begin position="170"/>
        <end position="180"/>
    </location>
</feature>
<name>A0A914PDL7_9BILA</name>
<feature type="transmembrane region" description="Helical" evidence="7">
    <location>
        <begin position="93"/>
        <end position="110"/>
    </location>
</feature>
<feature type="transmembrane region" description="Helical" evidence="7">
    <location>
        <begin position="66"/>
        <end position="86"/>
    </location>
</feature>
<keyword evidence="3 7" id="KW-0812">Transmembrane</keyword>
<evidence type="ECO:0000256" key="2">
    <source>
        <dbReference type="ARBA" id="ARBA00022448"/>
    </source>
</evidence>
<dbReference type="AlphaFoldDB" id="A0A914PDL7"/>
<feature type="transmembrane region" description="Helical" evidence="7">
    <location>
        <begin position="28"/>
        <end position="46"/>
    </location>
</feature>
<accession>A0A914PDL7</accession>
<dbReference type="GO" id="GO:0012505">
    <property type="term" value="C:endomembrane system"/>
    <property type="evidence" value="ECO:0007669"/>
    <property type="project" value="UniProtKB-SubCell"/>
</dbReference>
<sequence>MATRIKKIFSAVSLPKNEETTNTDWKSIYIATFVAFLAATQSYNVWPYIKFINPEITETANGVFQGTAALFSAIASTVAGILVNKYSTTKPHLIVAEFLTIIAAFFYMGIELNVNVAVILIIIFHALRGIAGGFGSVYRTHMSMATAESERALLLFFFFNGKLHASTKEEEKEQIEKQESSKTAQESVTSETSPEIVEVQKYDKAAVIVLIITRVIQNINALVILSIAVPYSMAIFEWSSKDLILFQSILMAIMGLFSVAFSFVYIRYNLVKRIPERFAIICGLGIFFLFYFMTFPWWFLSSTIPYAHAIGAPAYFSRTLFTLS</sequence>
<dbReference type="SUPFAM" id="SSF103473">
    <property type="entry name" value="MFS general substrate transporter"/>
    <property type="match status" value="1"/>
</dbReference>
<comment type="subcellular location">
    <subcellularLocation>
        <location evidence="1">Endomembrane system</location>
        <topology evidence="1">Multi-pass membrane protein</topology>
    </subcellularLocation>
</comment>
<feature type="transmembrane region" description="Helical" evidence="7">
    <location>
        <begin position="278"/>
        <end position="299"/>
    </location>
</feature>
<dbReference type="Proteomes" id="UP000887578">
    <property type="component" value="Unplaced"/>
</dbReference>
<reference evidence="9" key="1">
    <citation type="submission" date="2022-11" db="UniProtKB">
        <authorList>
            <consortium name="WormBaseParasite"/>
        </authorList>
    </citation>
    <scope>IDENTIFICATION</scope>
</reference>
<dbReference type="Gene3D" id="1.20.1250.20">
    <property type="entry name" value="MFS general substrate transporter like domains"/>
    <property type="match status" value="1"/>
</dbReference>
<keyword evidence="4 7" id="KW-1133">Transmembrane helix</keyword>
<dbReference type="GO" id="GO:0005765">
    <property type="term" value="C:lysosomal membrane"/>
    <property type="evidence" value="ECO:0007669"/>
    <property type="project" value="TreeGrafter"/>
</dbReference>
<keyword evidence="2" id="KW-0813">Transport</keyword>
<evidence type="ECO:0000313" key="8">
    <source>
        <dbReference type="Proteomes" id="UP000887578"/>
    </source>
</evidence>
<organism evidence="8 9">
    <name type="scientific">Panagrolaimus davidi</name>
    <dbReference type="NCBI Taxonomy" id="227884"/>
    <lineage>
        <taxon>Eukaryota</taxon>
        <taxon>Metazoa</taxon>
        <taxon>Ecdysozoa</taxon>
        <taxon>Nematoda</taxon>
        <taxon>Chromadorea</taxon>
        <taxon>Rhabditida</taxon>
        <taxon>Tylenchina</taxon>
        <taxon>Panagrolaimomorpha</taxon>
        <taxon>Panagrolaimoidea</taxon>
        <taxon>Panagrolaimidae</taxon>
        <taxon>Panagrolaimus</taxon>
    </lineage>
</organism>
<evidence type="ECO:0000313" key="9">
    <source>
        <dbReference type="WBParaSite" id="PDA_v2.g12857.t1"/>
    </source>
</evidence>
<evidence type="ECO:0000256" key="3">
    <source>
        <dbReference type="ARBA" id="ARBA00022692"/>
    </source>
</evidence>
<evidence type="ECO:0000256" key="4">
    <source>
        <dbReference type="ARBA" id="ARBA00022989"/>
    </source>
</evidence>
<dbReference type="PANTHER" id="PTHR23510">
    <property type="entry name" value="INNER MEMBRANE TRANSPORT PROTEIN YAJR"/>
    <property type="match status" value="1"/>
</dbReference>
<dbReference type="InterPro" id="IPR051068">
    <property type="entry name" value="MFS_Domain-Containing_Protein"/>
</dbReference>
<feature type="region of interest" description="Disordered" evidence="6">
    <location>
        <begin position="170"/>
        <end position="189"/>
    </location>
</feature>